<keyword evidence="3" id="KW-0158">Chromosome</keyword>
<proteinExistence type="inferred from homology"/>
<evidence type="ECO:0000256" key="10">
    <source>
        <dbReference type="SAM" id="MobiDB-lite"/>
    </source>
</evidence>
<name>A0AA91PYY1_CLALS</name>
<feature type="region of interest" description="Disordered" evidence="10">
    <location>
        <begin position="177"/>
        <end position="196"/>
    </location>
</feature>
<comment type="subcellular location">
    <subcellularLocation>
        <location evidence="1">Chromosome</location>
        <location evidence="1">Centromere</location>
    </subcellularLocation>
</comment>
<dbReference type="KEGG" id="clus:A9F13_10g01782"/>
<reference evidence="12 13" key="1">
    <citation type="submission" date="2017-04" db="EMBL/GenBank/DDBJ databases">
        <title>Draft genome of the yeast Clavispora lusitaniae type strain CBS 6936.</title>
        <authorList>
            <person name="Durrens P."/>
            <person name="Klopp C."/>
            <person name="Biteau N."/>
            <person name="Fitton-Ouhabi V."/>
            <person name="Dementhon K."/>
            <person name="Accoceberry I."/>
            <person name="Sherman D.J."/>
            <person name="Noel T."/>
        </authorList>
    </citation>
    <scope>NUCLEOTIDE SEQUENCE [LARGE SCALE GENOMIC DNA]</scope>
    <source>
        <strain evidence="12 13">CBS 6936</strain>
    </source>
</reference>
<evidence type="ECO:0000256" key="1">
    <source>
        <dbReference type="ARBA" id="ARBA00004584"/>
    </source>
</evidence>
<keyword evidence="7" id="KW-0131">Cell cycle</keyword>
<dbReference type="GO" id="GO:0007059">
    <property type="term" value="P:chromosome segregation"/>
    <property type="evidence" value="ECO:0007669"/>
    <property type="project" value="UniProtKB-KW"/>
</dbReference>
<feature type="compositionally biased region" description="Polar residues" evidence="10">
    <location>
        <begin position="40"/>
        <end position="54"/>
    </location>
</feature>
<evidence type="ECO:0000256" key="4">
    <source>
        <dbReference type="ARBA" id="ARBA00022618"/>
    </source>
</evidence>
<feature type="compositionally biased region" description="Basic and acidic residues" evidence="10">
    <location>
        <begin position="330"/>
        <end position="339"/>
    </location>
</feature>
<dbReference type="AlphaFoldDB" id="A0AA91PYY1"/>
<evidence type="ECO:0000313" key="12">
    <source>
        <dbReference type="EMBL" id="OVF08032.1"/>
    </source>
</evidence>
<dbReference type="EMBL" id="LYUB02000010">
    <property type="protein sequence ID" value="OVF08032.1"/>
    <property type="molecule type" value="Genomic_DNA"/>
</dbReference>
<dbReference type="InterPro" id="IPR011516">
    <property type="entry name" value="Shugoshin_N"/>
</dbReference>
<feature type="domain" description="Shugoshin N-terminal coiled-coil" evidence="11">
    <location>
        <begin position="56"/>
        <end position="93"/>
    </location>
</feature>
<evidence type="ECO:0000256" key="5">
    <source>
        <dbReference type="ARBA" id="ARBA00022829"/>
    </source>
</evidence>
<evidence type="ECO:0000313" key="13">
    <source>
        <dbReference type="Proteomes" id="UP000195602"/>
    </source>
</evidence>
<feature type="region of interest" description="Disordered" evidence="10">
    <location>
        <begin position="243"/>
        <end position="339"/>
    </location>
</feature>
<evidence type="ECO:0000259" key="11">
    <source>
        <dbReference type="Pfam" id="PF07558"/>
    </source>
</evidence>
<keyword evidence="8" id="KW-0137">Centromere</keyword>
<evidence type="ECO:0000256" key="2">
    <source>
        <dbReference type="ARBA" id="ARBA00010845"/>
    </source>
</evidence>
<sequence>MARLSIGSQYFQAKERRESMVYGQNASKPETDKGDPDFPNPSSNTNSGDLPSTVDNYIAQNKSLAMKNSEMASRMSEMEAKMNELIRQNALLKNGANGHRNSEKLEQRLRQIETSILERLGHVLATLSEIRAEESLPENPMVSVVEAALPGRSKPVTSTPTTDNLASFLGEKAEYWGDNEGETTERSRANSVSPDVDMAMIEGQSREEATELQNERNILPESSQGFSVHMDTSEHNNLPTVEELVSSPEKGQTKRIKLQPETEKQSLDRSSRRKPVNYRLSQTKNDDFKDDTESENNKTSRHTINKSKATRKPLSNVTNRRRAALRRKAKDVVTREEEVPDKEIFEFVEPEELETQTRSALSRTKHRGVI</sequence>
<protein>
    <recommendedName>
        <fullName evidence="11">Shugoshin N-terminal coiled-coil domain-containing protein</fullName>
    </recommendedName>
</protein>
<keyword evidence="4" id="KW-0132">Cell division</keyword>
<feature type="compositionally biased region" description="Basic residues" evidence="10">
    <location>
        <begin position="319"/>
        <end position="329"/>
    </location>
</feature>
<evidence type="ECO:0000256" key="6">
    <source>
        <dbReference type="ARBA" id="ARBA00023054"/>
    </source>
</evidence>
<keyword evidence="5" id="KW-0159">Chromosome partition</keyword>
<organism evidence="12 13">
    <name type="scientific">Clavispora lusitaniae</name>
    <name type="common">Candida lusitaniae</name>
    <dbReference type="NCBI Taxonomy" id="36911"/>
    <lineage>
        <taxon>Eukaryota</taxon>
        <taxon>Fungi</taxon>
        <taxon>Dikarya</taxon>
        <taxon>Ascomycota</taxon>
        <taxon>Saccharomycotina</taxon>
        <taxon>Pichiomycetes</taxon>
        <taxon>Metschnikowiaceae</taxon>
        <taxon>Clavispora</taxon>
    </lineage>
</organism>
<evidence type="ECO:0000256" key="9">
    <source>
        <dbReference type="SAM" id="Coils"/>
    </source>
</evidence>
<feature type="compositionally biased region" description="Basic and acidic residues" evidence="10">
    <location>
        <begin position="258"/>
        <end position="270"/>
    </location>
</feature>
<dbReference type="Proteomes" id="UP000195602">
    <property type="component" value="Unassembled WGS sequence"/>
</dbReference>
<feature type="coiled-coil region" evidence="9">
    <location>
        <begin position="68"/>
        <end position="95"/>
    </location>
</feature>
<dbReference type="GO" id="GO:0000775">
    <property type="term" value="C:chromosome, centromeric region"/>
    <property type="evidence" value="ECO:0007669"/>
    <property type="project" value="UniProtKB-SubCell"/>
</dbReference>
<gene>
    <name evidence="12" type="ORF">A9F13_10g01782</name>
</gene>
<feature type="region of interest" description="Disordered" evidence="10">
    <location>
        <begin position="1"/>
        <end position="54"/>
    </location>
</feature>
<evidence type="ECO:0000256" key="3">
    <source>
        <dbReference type="ARBA" id="ARBA00022454"/>
    </source>
</evidence>
<keyword evidence="6 9" id="KW-0175">Coiled coil</keyword>
<dbReference type="Pfam" id="PF07558">
    <property type="entry name" value="Shugoshin_N"/>
    <property type="match status" value="1"/>
</dbReference>
<evidence type="ECO:0000256" key="7">
    <source>
        <dbReference type="ARBA" id="ARBA00023306"/>
    </source>
</evidence>
<accession>A0AA91PYY1</accession>
<feature type="compositionally biased region" description="Basic residues" evidence="10">
    <location>
        <begin position="299"/>
        <end position="311"/>
    </location>
</feature>
<comment type="caution">
    <text evidence="12">The sequence shown here is derived from an EMBL/GenBank/DDBJ whole genome shotgun (WGS) entry which is preliminary data.</text>
</comment>
<feature type="compositionally biased region" description="Polar residues" evidence="10">
    <location>
        <begin position="1"/>
        <end position="11"/>
    </location>
</feature>
<comment type="similarity">
    <text evidence="2">Belongs to the shugoshin family.</text>
</comment>
<dbReference type="GO" id="GO:0051301">
    <property type="term" value="P:cell division"/>
    <property type="evidence" value="ECO:0007669"/>
    <property type="project" value="UniProtKB-KW"/>
</dbReference>
<evidence type="ECO:0000256" key="8">
    <source>
        <dbReference type="ARBA" id="ARBA00023328"/>
    </source>
</evidence>